<evidence type="ECO:0000313" key="1">
    <source>
        <dbReference type="EMBL" id="QNL99728.1"/>
    </source>
</evidence>
<gene>
    <name evidence="1" type="ORF">H9Q76_13665</name>
</gene>
<dbReference type="Proteomes" id="UP000515819">
    <property type="component" value="Chromosome"/>
</dbReference>
<name>A0A7G9FME7_9FIRM</name>
<reference evidence="1 2" key="1">
    <citation type="submission" date="2020-08" db="EMBL/GenBank/DDBJ databases">
        <authorList>
            <person name="Liu C."/>
            <person name="Sun Q."/>
        </authorList>
    </citation>
    <scope>NUCLEOTIDE SEQUENCE [LARGE SCALE GENOMIC DNA]</scope>
    <source>
        <strain evidence="1 2">NSJ-4</strain>
    </source>
</reference>
<keyword evidence="2" id="KW-1185">Reference proteome</keyword>
<dbReference type="AlphaFoldDB" id="A0A7G9FME7"/>
<dbReference type="EMBL" id="CP060632">
    <property type="protein sequence ID" value="QNL99728.1"/>
    <property type="molecule type" value="Genomic_DNA"/>
</dbReference>
<dbReference type="KEGG" id="wcp:H9Q76_13665"/>
<protein>
    <submittedName>
        <fullName evidence="1">Uncharacterized protein</fullName>
    </submittedName>
</protein>
<dbReference type="RefSeq" id="WP_118374520.1">
    <property type="nucleotide sequence ID" value="NZ_CP060632.1"/>
</dbReference>
<proteinExistence type="predicted"/>
<evidence type="ECO:0000313" key="2">
    <source>
        <dbReference type="Proteomes" id="UP000515819"/>
    </source>
</evidence>
<organism evidence="1 2">
    <name type="scientific">Wujia chipingensis</name>
    <dbReference type="NCBI Taxonomy" id="2763670"/>
    <lineage>
        <taxon>Bacteria</taxon>
        <taxon>Bacillati</taxon>
        <taxon>Bacillota</taxon>
        <taxon>Clostridia</taxon>
        <taxon>Lachnospirales</taxon>
        <taxon>Lachnospiraceae</taxon>
        <taxon>Wujia</taxon>
    </lineage>
</organism>
<accession>A0A7G9FME7</accession>
<sequence>MPETTEELMYKSRFTEELFPTALFVSEIREHGTSIHRYDCCDDFTAKAFGESIKDRNEEHLIKWRSGNARKRVL</sequence>